<reference evidence="1" key="2">
    <citation type="journal article" date="2015" name="Fish Shellfish Immunol.">
        <title>Early steps in the European eel (Anguilla anguilla)-Vibrio vulnificus interaction in the gills: Role of the RtxA13 toxin.</title>
        <authorList>
            <person name="Callol A."/>
            <person name="Pajuelo D."/>
            <person name="Ebbesson L."/>
            <person name="Teles M."/>
            <person name="MacKenzie S."/>
            <person name="Amaro C."/>
        </authorList>
    </citation>
    <scope>NUCLEOTIDE SEQUENCE</scope>
</reference>
<dbReference type="AlphaFoldDB" id="A0A0E9QFM2"/>
<protein>
    <submittedName>
        <fullName evidence="1">Uncharacterized protein</fullName>
    </submittedName>
</protein>
<proteinExistence type="predicted"/>
<sequence length="59" mass="6774">MFTVGICSFCVFVCWVLFHADVNRSLKLQFLNHPPCLFSYRLLPRGDQALSLLLISHCC</sequence>
<dbReference type="EMBL" id="GBXM01092901">
    <property type="protein sequence ID" value="JAH15676.1"/>
    <property type="molecule type" value="Transcribed_RNA"/>
</dbReference>
<organism evidence="1">
    <name type="scientific">Anguilla anguilla</name>
    <name type="common">European freshwater eel</name>
    <name type="synonym">Muraena anguilla</name>
    <dbReference type="NCBI Taxonomy" id="7936"/>
    <lineage>
        <taxon>Eukaryota</taxon>
        <taxon>Metazoa</taxon>
        <taxon>Chordata</taxon>
        <taxon>Craniata</taxon>
        <taxon>Vertebrata</taxon>
        <taxon>Euteleostomi</taxon>
        <taxon>Actinopterygii</taxon>
        <taxon>Neopterygii</taxon>
        <taxon>Teleostei</taxon>
        <taxon>Anguilliformes</taxon>
        <taxon>Anguillidae</taxon>
        <taxon>Anguilla</taxon>
    </lineage>
</organism>
<evidence type="ECO:0000313" key="1">
    <source>
        <dbReference type="EMBL" id="JAH15676.1"/>
    </source>
</evidence>
<accession>A0A0E9QFM2</accession>
<name>A0A0E9QFM2_ANGAN</name>
<reference evidence="1" key="1">
    <citation type="submission" date="2014-11" db="EMBL/GenBank/DDBJ databases">
        <authorList>
            <person name="Amaro Gonzalez C."/>
        </authorList>
    </citation>
    <scope>NUCLEOTIDE SEQUENCE</scope>
</reference>